<dbReference type="SUPFAM" id="SSF117892">
    <property type="entry name" value="Band 7/SPFH domain"/>
    <property type="match status" value="1"/>
</dbReference>
<dbReference type="RefSeq" id="WP_046477435.1">
    <property type="nucleotide sequence ID" value="NZ_LN829119.1"/>
</dbReference>
<dbReference type="InterPro" id="IPR001107">
    <property type="entry name" value="Band_7"/>
</dbReference>
<comment type="similarity">
    <text evidence="2">Belongs to the band 7/mec-2 family.</text>
</comment>
<dbReference type="PANTHER" id="PTHR10264:SF19">
    <property type="entry name" value="AT06885P-RELATED"/>
    <property type="match status" value="1"/>
</dbReference>
<gene>
    <name evidence="4" type="ORF">YBN1229_v1_1392</name>
</gene>
<proteinExistence type="inferred from homology"/>
<reference evidence="5" key="1">
    <citation type="submission" date="2015-02" db="EMBL/GenBank/DDBJ databases">
        <authorList>
            <person name="Chooi Y.-H."/>
        </authorList>
    </citation>
    <scope>NUCLEOTIDE SEQUENCE [LARGE SCALE GENOMIC DNA]</scope>
    <source>
        <strain evidence="5">strain Y</strain>
    </source>
</reference>
<dbReference type="GO" id="GO:0005886">
    <property type="term" value="C:plasma membrane"/>
    <property type="evidence" value="ECO:0007669"/>
    <property type="project" value="InterPro"/>
</dbReference>
<dbReference type="InterPro" id="IPR036013">
    <property type="entry name" value="Band_7/SPFH_dom_sf"/>
</dbReference>
<evidence type="ECO:0000256" key="2">
    <source>
        <dbReference type="ARBA" id="ARBA00008164"/>
    </source>
</evidence>
<dbReference type="PANTHER" id="PTHR10264">
    <property type="entry name" value="BAND 7 PROTEIN-RELATED"/>
    <property type="match status" value="1"/>
</dbReference>
<protein>
    <recommendedName>
        <fullName evidence="3">Band 7 domain-containing protein</fullName>
    </recommendedName>
</protein>
<dbReference type="Proteomes" id="UP000033187">
    <property type="component" value="Chromosome 1"/>
</dbReference>
<organism evidence="4 5">
    <name type="scientific">Candidatus Filomicrobium marinum</name>
    <dbReference type="NCBI Taxonomy" id="1608628"/>
    <lineage>
        <taxon>Bacteria</taxon>
        <taxon>Pseudomonadati</taxon>
        <taxon>Pseudomonadota</taxon>
        <taxon>Alphaproteobacteria</taxon>
        <taxon>Hyphomicrobiales</taxon>
        <taxon>Hyphomicrobiaceae</taxon>
        <taxon>Filomicrobium</taxon>
    </lineage>
</organism>
<evidence type="ECO:0000313" key="5">
    <source>
        <dbReference type="Proteomes" id="UP000033187"/>
    </source>
</evidence>
<dbReference type="Gene3D" id="3.30.479.30">
    <property type="entry name" value="Band 7 domain"/>
    <property type="match status" value="1"/>
</dbReference>
<feature type="domain" description="Band 7" evidence="3">
    <location>
        <begin position="20"/>
        <end position="181"/>
    </location>
</feature>
<dbReference type="SMART" id="SM00244">
    <property type="entry name" value="PHB"/>
    <property type="match status" value="1"/>
</dbReference>
<dbReference type="KEGG" id="fil:BN1229_v1_1393"/>
<dbReference type="InterPro" id="IPR043202">
    <property type="entry name" value="Band-7_stomatin-like"/>
</dbReference>
<evidence type="ECO:0000256" key="1">
    <source>
        <dbReference type="ARBA" id="ARBA00004167"/>
    </source>
</evidence>
<dbReference type="OrthoDB" id="9812991at2"/>
<dbReference type="EMBL" id="LN829119">
    <property type="protein sequence ID" value="CPR17734.1"/>
    <property type="molecule type" value="Genomic_DNA"/>
</dbReference>
<dbReference type="KEGG" id="fiy:BN1229_v1_1392"/>
<comment type="subcellular location">
    <subcellularLocation>
        <location evidence="1">Membrane</location>
        <topology evidence="1">Single-pass membrane protein</topology>
    </subcellularLocation>
</comment>
<dbReference type="Pfam" id="PF01145">
    <property type="entry name" value="Band_7"/>
    <property type="match status" value="1"/>
</dbReference>
<evidence type="ECO:0000259" key="3">
    <source>
        <dbReference type="SMART" id="SM00244"/>
    </source>
</evidence>
<sequence length="186" mass="21121">MERAFGWIGEIFQTLMKLFPWLVIVPATHEGVAFVWGRHIRRWKPGLHWYWPVATQYKTIAVVRQTQLIQSKVVMTKDMQTVIAGALVTYYIDDVIAALAQIADLASDVMERSQGAIYEVISKHTLEEIQADRQAFKDKLTERCCEALDGYGVKIIQVQLTEFAPARALAINTRGAIGQYAMWTGF</sequence>
<name>A0A0D6JD69_9HYPH</name>
<keyword evidence="5" id="KW-1185">Reference proteome</keyword>
<accession>A0A0D6JD69</accession>
<dbReference type="AlphaFoldDB" id="A0A0D6JD69"/>
<evidence type="ECO:0000313" key="4">
    <source>
        <dbReference type="EMBL" id="CPR17734.1"/>
    </source>
</evidence>